<comment type="caution">
    <text evidence="2">The sequence shown here is derived from an EMBL/GenBank/DDBJ whole genome shotgun (WGS) entry which is preliminary data.</text>
</comment>
<evidence type="ECO:0000313" key="3">
    <source>
        <dbReference type="Proteomes" id="UP001175271"/>
    </source>
</evidence>
<evidence type="ECO:0000313" key="2">
    <source>
        <dbReference type="EMBL" id="KAK0413341.1"/>
    </source>
</evidence>
<evidence type="ECO:0000256" key="1">
    <source>
        <dbReference type="SAM" id="Phobius"/>
    </source>
</evidence>
<name>A0AA39LX06_9BILA</name>
<dbReference type="AlphaFoldDB" id="A0AA39LX06"/>
<keyword evidence="3" id="KW-1185">Reference proteome</keyword>
<keyword evidence="1" id="KW-1133">Transmembrane helix</keyword>
<keyword evidence="1" id="KW-0472">Membrane</keyword>
<dbReference type="EMBL" id="JAUCMV010000003">
    <property type="protein sequence ID" value="KAK0413341.1"/>
    <property type="molecule type" value="Genomic_DNA"/>
</dbReference>
<sequence>MTKEDGCPGRIPVMSDLPALIIVICIGVVMSLLCLFFVIRVQFCIRPAVLRKIKKVELSNRAQVSKKQDGDTVA</sequence>
<accession>A0AA39LX06</accession>
<keyword evidence="1" id="KW-0812">Transmembrane</keyword>
<proteinExistence type="predicted"/>
<reference evidence="2" key="1">
    <citation type="submission" date="2023-06" db="EMBL/GenBank/DDBJ databases">
        <title>Genomic analysis of the entomopathogenic nematode Steinernema hermaphroditum.</title>
        <authorList>
            <person name="Schwarz E.M."/>
            <person name="Heppert J.K."/>
            <person name="Baniya A."/>
            <person name="Schwartz H.T."/>
            <person name="Tan C.-H."/>
            <person name="Antoshechkin I."/>
            <person name="Sternberg P.W."/>
            <person name="Goodrich-Blair H."/>
            <person name="Dillman A.R."/>
        </authorList>
    </citation>
    <scope>NUCLEOTIDE SEQUENCE</scope>
    <source>
        <strain evidence="2">PS9179</strain>
        <tissue evidence="2">Whole animal</tissue>
    </source>
</reference>
<protein>
    <submittedName>
        <fullName evidence="2">Uncharacterized protein</fullName>
    </submittedName>
</protein>
<dbReference type="Proteomes" id="UP001175271">
    <property type="component" value="Unassembled WGS sequence"/>
</dbReference>
<gene>
    <name evidence="2" type="ORF">QR680_006745</name>
</gene>
<organism evidence="2 3">
    <name type="scientific">Steinernema hermaphroditum</name>
    <dbReference type="NCBI Taxonomy" id="289476"/>
    <lineage>
        <taxon>Eukaryota</taxon>
        <taxon>Metazoa</taxon>
        <taxon>Ecdysozoa</taxon>
        <taxon>Nematoda</taxon>
        <taxon>Chromadorea</taxon>
        <taxon>Rhabditida</taxon>
        <taxon>Tylenchina</taxon>
        <taxon>Panagrolaimomorpha</taxon>
        <taxon>Strongyloidoidea</taxon>
        <taxon>Steinernematidae</taxon>
        <taxon>Steinernema</taxon>
    </lineage>
</organism>
<feature type="transmembrane region" description="Helical" evidence="1">
    <location>
        <begin position="20"/>
        <end position="45"/>
    </location>
</feature>